<reference evidence="1" key="1">
    <citation type="submission" date="2025-08" db="UniProtKB">
        <authorList>
            <consortium name="Ensembl"/>
        </authorList>
    </citation>
    <scope>IDENTIFICATION</scope>
</reference>
<protein>
    <submittedName>
        <fullName evidence="1">Uncharacterized protein</fullName>
    </submittedName>
</protein>
<dbReference type="InterPro" id="IPR027417">
    <property type="entry name" value="P-loop_NTPase"/>
</dbReference>
<name>A0A672JUW4_SINGR</name>
<evidence type="ECO:0000313" key="1">
    <source>
        <dbReference type="Ensembl" id="ENSSGRP00000001501.1"/>
    </source>
</evidence>
<reference evidence="1" key="2">
    <citation type="submission" date="2025-09" db="UniProtKB">
        <authorList>
            <consortium name="Ensembl"/>
        </authorList>
    </citation>
    <scope>IDENTIFICATION</scope>
</reference>
<sequence length="69" mass="8190">CGCKRGDVHDAMLFVRNLYTQKMVSYEEKHSKSIYCHFICSTDTTETRKLFNDMKDFIIIEGLNEYKML</sequence>
<dbReference type="InParanoid" id="A0A672JUW4"/>
<keyword evidence="2" id="KW-1185">Reference proteome</keyword>
<dbReference type="AlphaFoldDB" id="A0A672JUW4"/>
<dbReference type="Ensembl" id="ENSSGRT00000001629.1">
    <property type="protein sequence ID" value="ENSSGRP00000001501.1"/>
    <property type="gene ID" value="ENSSGRG00000000874.1"/>
</dbReference>
<accession>A0A672JUW4</accession>
<organism evidence="1 2">
    <name type="scientific">Sinocyclocheilus grahami</name>
    <name type="common">Dianchi golden-line fish</name>
    <name type="synonym">Barbus grahami</name>
    <dbReference type="NCBI Taxonomy" id="75366"/>
    <lineage>
        <taxon>Eukaryota</taxon>
        <taxon>Metazoa</taxon>
        <taxon>Chordata</taxon>
        <taxon>Craniata</taxon>
        <taxon>Vertebrata</taxon>
        <taxon>Euteleostomi</taxon>
        <taxon>Actinopterygii</taxon>
        <taxon>Neopterygii</taxon>
        <taxon>Teleostei</taxon>
        <taxon>Ostariophysi</taxon>
        <taxon>Cypriniformes</taxon>
        <taxon>Cyprinidae</taxon>
        <taxon>Cyprininae</taxon>
        <taxon>Sinocyclocheilus</taxon>
    </lineage>
</organism>
<proteinExistence type="predicted"/>
<evidence type="ECO:0000313" key="2">
    <source>
        <dbReference type="Proteomes" id="UP000472262"/>
    </source>
</evidence>
<dbReference type="Proteomes" id="UP000472262">
    <property type="component" value="Unassembled WGS sequence"/>
</dbReference>
<dbReference type="Gene3D" id="3.40.50.300">
    <property type="entry name" value="P-loop containing nucleotide triphosphate hydrolases"/>
    <property type="match status" value="1"/>
</dbReference>